<dbReference type="EMBL" id="CP159510">
    <property type="protein sequence ID" value="XCJ16496.1"/>
    <property type="molecule type" value="Genomic_DNA"/>
</dbReference>
<organism evidence="6">
    <name type="scientific">Sporolactobacillus sp. Y61</name>
    <dbReference type="NCBI Taxonomy" id="3160863"/>
    <lineage>
        <taxon>Bacteria</taxon>
        <taxon>Bacillati</taxon>
        <taxon>Bacillota</taxon>
        <taxon>Bacilli</taxon>
        <taxon>Bacillales</taxon>
        <taxon>Sporolactobacillaceae</taxon>
        <taxon>Sporolactobacillus</taxon>
    </lineage>
</organism>
<evidence type="ECO:0000256" key="1">
    <source>
        <dbReference type="ARBA" id="ARBA00023015"/>
    </source>
</evidence>
<dbReference type="FunFam" id="1.10.10.60:FF:000141">
    <property type="entry name" value="TetR family transcriptional regulator"/>
    <property type="match status" value="1"/>
</dbReference>
<dbReference type="Pfam" id="PF00440">
    <property type="entry name" value="TetR_N"/>
    <property type="match status" value="1"/>
</dbReference>
<evidence type="ECO:0000259" key="5">
    <source>
        <dbReference type="PROSITE" id="PS50977"/>
    </source>
</evidence>
<dbReference type="InterPro" id="IPR001647">
    <property type="entry name" value="HTH_TetR"/>
</dbReference>
<dbReference type="PRINTS" id="PR00455">
    <property type="entry name" value="HTHTETR"/>
</dbReference>
<dbReference type="Gene3D" id="1.10.357.10">
    <property type="entry name" value="Tetracycline Repressor, domain 2"/>
    <property type="match status" value="1"/>
</dbReference>
<dbReference type="GO" id="GO:0000976">
    <property type="term" value="F:transcription cis-regulatory region binding"/>
    <property type="evidence" value="ECO:0007669"/>
    <property type="project" value="TreeGrafter"/>
</dbReference>
<dbReference type="InterPro" id="IPR050109">
    <property type="entry name" value="HTH-type_TetR-like_transc_reg"/>
</dbReference>
<protein>
    <submittedName>
        <fullName evidence="6">TetR/AcrR family transcriptional regulator</fullName>
    </submittedName>
</protein>
<reference evidence="6" key="1">
    <citation type="submission" date="2024-06" db="EMBL/GenBank/DDBJ databases">
        <authorList>
            <person name="Fan A."/>
            <person name="Zhang F.Y."/>
            <person name="Zhang L."/>
        </authorList>
    </citation>
    <scope>NUCLEOTIDE SEQUENCE</scope>
    <source>
        <strain evidence="6">Y61</strain>
    </source>
</reference>
<evidence type="ECO:0000256" key="2">
    <source>
        <dbReference type="ARBA" id="ARBA00023125"/>
    </source>
</evidence>
<accession>A0AAU8IDT1</accession>
<dbReference type="GO" id="GO:0045892">
    <property type="term" value="P:negative regulation of DNA-templated transcription"/>
    <property type="evidence" value="ECO:0007669"/>
    <property type="project" value="UniProtKB-ARBA"/>
</dbReference>
<keyword evidence="3" id="KW-0804">Transcription</keyword>
<dbReference type="AlphaFoldDB" id="A0AAU8IDT1"/>
<sequence>MNRNAQSSRARKKKNQILQAAKKLFLEKGFAATSIDEIREQARVSKQTIYSYYESKEDLLFDVIEHQLFLLSDDACSEMLKKLDFSTPPDVEKSLVLFSRNLLDHFMQVDYLKLARMVVAEVVQFPELARLFRDAVPVRGLNNVEKLLMKANQSPCVTIDNIEIAARSLVGTLITYVFIDGVLSESKGSNALTDEQIRNIVRFYLPSILTTHVFIRQEGDHS</sequence>
<keyword evidence="1" id="KW-0805">Transcription regulation</keyword>
<name>A0AAU8IDT1_9BACL</name>
<dbReference type="RefSeq" id="WP_129929875.1">
    <property type="nucleotide sequence ID" value="NZ_CP159510.1"/>
</dbReference>
<dbReference type="InterPro" id="IPR009057">
    <property type="entry name" value="Homeodomain-like_sf"/>
</dbReference>
<proteinExistence type="predicted"/>
<feature type="domain" description="HTH tetR-type" evidence="5">
    <location>
        <begin position="11"/>
        <end position="71"/>
    </location>
</feature>
<feature type="DNA-binding region" description="H-T-H motif" evidence="4">
    <location>
        <begin position="34"/>
        <end position="53"/>
    </location>
</feature>
<gene>
    <name evidence="6" type="ORF">ABNN70_12650</name>
</gene>
<evidence type="ECO:0000313" key="6">
    <source>
        <dbReference type="EMBL" id="XCJ16496.1"/>
    </source>
</evidence>
<dbReference type="Pfam" id="PF14246">
    <property type="entry name" value="TetR_C_7"/>
    <property type="match status" value="1"/>
</dbReference>
<dbReference type="InterPro" id="IPR039536">
    <property type="entry name" value="TetR_C_Proteobacteria"/>
</dbReference>
<dbReference type="PROSITE" id="PS50977">
    <property type="entry name" value="HTH_TETR_2"/>
    <property type="match status" value="1"/>
</dbReference>
<dbReference type="SUPFAM" id="SSF46689">
    <property type="entry name" value="Homeodomain-like"/>
    <property type="match status" value="1"/>
</dbReference>
<evidence type="ECO:0000256" key="3">
    <source>
        <dbReference type="ARBA" id="ARBA00023163"/>
    </source>
</evidence>
<dbReference type="GO" id="GO:0003700">
    <property type="term" value="F:DNA-binding transcription factor activity"/>
    <property type="evidence" value="ECO:0007669"/>
    <property type="project" value="TreeGrafter"/>
</dbReference>
<evidence type="ECO:0000256" key="4">
    <source>
        <dbReference type="PROSITE-ProRule" id="PRU00335"/>
    </source>
</evidence>
<keyword evidence="2 4" id="KW-0238">DNA-binding</keyword>
<dbReference type="PANTHER" id="PTHR30055:SF146">
    <property type="entry name" value="HTH-TYPE TRANSCRIPTIONAL DUAL REGULATOR CECR"/>
    <property type="match status" value="1"/>
</dbReference>
<dbReference type="PANTHER" id="PTHR30055">
    <property type="entry name" value="HTH-TYPE TRANSCRIPTIONAL REGULATOR RUTR"/>
    <property type="match status" value="1"/>
</dbReference>